<dbReference type="EMBL" id="FQUG01000007">
    <property type="protein sequence ID" value="SHF11908.1"/>
    <property type="molecule type" value="Genomic_DNA"/>
</dbReference>
<reference evidence="2 3" key="1">
    <citation type="submission" date="2016-11" db="EMBL/GenBank/DDBJ databases">
        <authorList>
            <person name="Jaros S."/>
            <person name="Januszkiewicz K."/>
            <person name="Wedrychowicz H."/>
        </authorList>
    </citation>
    <scope>NUCLEOTIDE SEQUENCE [LARGE SCALE GENOMIC DNA]</scope>
    <source>
        <strain evidence="2 3">DSM 10502</strain>
    </source>
</reference>
<dbReference type="PANTHER" id="PTHR42850:SF4">
    <property type="entry name" value="ZINC-DEPENDENT ENDOPOLYPHOSPHATASE"/>
    <property type="match status" value="1"/>
</dbReference>
<sequence length="260" mass="29892">MLGGYDSIELLFGKENPSSFDGVAFVSDISRFRRILAVGDIHGEYQRMRSLFDAMDYRPEEDLLVFLGDYIDRGAESLRCLAEVKSISETYQNVITLRGNHESLLLDHFVEHGIEDIIAREGIWLENGGDDTLYQLRRLYEKSPAEFESMLGFVKGLKRIAVVGRDFIFTHAGFLKKPYLKQKEEMLWVRRDFYNGYAGKQTVAVGHTPVQRLRAESDGTPILQKNHIWLCDTGSFRYDGHISCVDVKTGEFWQSEDKME</sequence>
<gene>
    <name evidence="2" type="ORF">SAMN02745190_01887</name>
</gene>
<dbReference type="GO" id="GO:0016791">
    <property type="term" value="F:phosphatase activity"/>
    <property type="evidence" value="ECO:0007669"/>
    <property type="project" value="TreeGrafter"/>
</dbReference>
<dbReference type="InterPro" id="IPR050126">
    <property type="entry name" value="Ap4A_hydrolase"/>
</dbReference>
<dbReference type="AlphaFoldDB" id="A0A1M4Z1T0"/>
<dbReference type="InterPro" id="IPR006186">
    <property type="entry name" value="Ser/Thr-sp_prot-phosphatase"/>
</dbReference>
<dbReference type="PRINTS" id="PR00114">
    <property type="entry name" value="STPHPHTASE"/>
</dbReference>
<dbReference type="SUPFAM" id="SSF56300">
    <property type="entry name" value="Metallo-dependent phosphatases"/>
    <property type="match status" value="1"/>
</dbReference>
<dbReference type="STRING" id="1123243.SAMN02745190_01887"/>
<dbReference type="PANTHER" id="PTHR42850">
    <property type="entry name" value="METALLOPHOSPHOESTERASE"/>
    <property type="match status" value="1"/>
</dbReference>
<evidence type="ECO:0000313" key="3">
    <source>
        <dbReference type="Proteomes" id="UP000184404"/>
    </source>
</evidence>
<dbReference type="InterPro" id="IPR004843">
    <property type="entry name" value="Calcineurin-like_PHP"/>
</dbReference>
<dbReference type="GO" id="GO:0005737">
    <property type="term" value="C:cytoplasm"/>
    <property type="evidence" value="ECO:0007669"/>
    <property type="project" value="TreeGrafter"/>
</dbReference>
<keyword evidence="3" id="KW-1185">Reference proteome</keyword>
<dbReference type="InterPro" id="IPR029052">
    <property type="entry name" value="Metallo-depent_PP-like"/>
</dbReference>
<feature type="domain" description="Calcineurin-like phosphoesterase" evidence="1">
    <location>
        <begin position="34"/>
        <end position="216"/>
    </location>
</feature>
<protein>
    <submittedName>
        <fullName evidence="2">Serine/threonine protein phosphatase 1</fullName>
    </submittedName>
</protein>
<organism evidence="2 3">
    <name type="scientific">Schwartzia succinivorans DSM 10502</name>
    <dbReference type="NCBI Taxonomy" id="1123243"/>
    <lineage>
        <taxon>Bacteria</taxon>
        <taxon>Bacillati</taxon>
        <taxon>Bacillota</taxon>
        <taxon>Negativicutes</taxon>
        <taxon>Selenomonadales</taxon>
        <taxon>Selenomonadaceae</taxon>
        <taxon>Schwartzia</taxon>
    </lineage>
</organism>
<dbReference type="GO" id="GO:0110154">
    <property type="term" value="P:RNA decapping"/>
    <property type="evidence" value="ECO:0007669"/>
    <property type="project" value="TreeGrafter"/>
</dbReference>
<dbReference type="GO" id="GO:0008803">
    <property type="term" value="F:bis(5'-nucleosyl)-tetraphosphatase (symmetrical) activity"/>
    <property type="evidence" value="ECO:0007669"/>
    <property type="project" value="TreeGrafter"/>
</dbReference>
<dbReference type="Gene3D" id="3.60.21.10">
    <property type="match status" value="1"/>
</dbReference>
<dbReference type="RefSeq" id="WP_072935974.1">
    <property type="nucleotide sequence ID" value="NZ_FQUG01000007.1"/>
</dbReference>
<name>A0A1M4Z1T0_9FIRM</name>
<dbReference type="Pfam" id="PF00149">
    <property type="entry name" value="Metallophos"/>
    <property type="match status" value="1"/>
</dbReference>
<evidence type="ECO:0000313" key="2">
    <source>
        <dbReference type="EMBL" id="SHF11908.1"/>
    </source>
</evidence>
<dbReference type="OrthoDB" id="9779903at2"/>
<accession>A0A1M4Z1T0</accession>
<proteinExistence type="predicted"/>
<evidence type="ECO:0000259" key="1">
    <source>
        <dbReference type="Pfam" id="PF00149"/>
    </source>
</evidence>
<dbReference type="Proteomes" id="UP000184404">
    <property type="component" value="Unassembled WGS sequence"/>
</dbReference>